<dbReference type="SMART" id="SM00238">
    <property type="entry name" value="BIR"/>
    <property type="match status" value="1"/>
</dbReference>
<evidence type="ECO:0000259" key="8">
    <source>
        <dbReference type="PROSITE" id="PS50089"/>
    </source>
</evidence>
<evidence type="ECO:0000256" key="6">
    <source>
        <dbReference type="PROSITE-ProRule" id="PRU00175"/>
    </source>
</evidence>
<keyword evidence="4 6" id="KW-0863">Zinc-finger</keyword>
<evidence type="ECO:0000256" key="5">
    <source>
        <dbReference type="ARBA" id="ARBA00022833"/>
    </source>
</evidence>
<comment type="similarity">
    <text evidence="1">Belongs to the IAP family.</text>
</comment>
<evidence type="ECO:0000256" key="1">
    <source>
        <dbReference type="ARBA" id="ARBA00006672"/>
    </source>
</evidence>
<evidence type="ECO:0000313" key="10">
    <source>
        <dbReference type="Proteomes" id="UP001186944"/>
    </source>
</evidence>
<evidence type="ECO:0000256" key="4">
    <source>
        <dbReference type="ARBA" id="ARBA00022771"/>
    </source>
</evidence>
<feature type="region of interest" description="Disordered" evidence="7">
    <location>
        <begin position="59"/>
        <end position="90"/>
    </location>
</feature>
<protein>
    <recommendedName>
        <fullName evidence="8">RING-type domain-containing protein</fullName>
    </recommendedName>
</protein>
<dbReference type="Proteomes" id="UP001186944">
    <property type="component" value="Unassembled WGS sequence"/>
</dbReference>
<dbReference type="Pfam" id="PF13920">
    <property type="entry name" value="zf-C3HC4_3"/>
    <property type="match status" value="1"/>
</dbReference>
<keyword evidence="5" id="KW-0862">Zinc</keyword>
<dbReference type="PROSITE" id="PS50089">
    <property type="entry name" value="ZF_RING_2"/>
    <property type="match status" value="1"/>
</dbReference>
<dbReference type="Gene3D" id="1.10.8.10">
    <property type="entry name" value="DNA helicase RuvA subunit, C-terminal domain"/>
    <property type="match status" value="1"/>
</dbReference>
<dbReference type="GO" id="GO:0061630">
    <property type="term" value="F:ubiquitin protein ligase activity"/>
    <property type="evidence" value="ECO:0007669"/>
    <property type="project" value="TreeGrafter"/>
</dbReference>
<dbReference type="AlphaFoldDB" id="A0AA88Y3B7"/>
<evidence type="ECO:0000256" key="2">
    <source>
        <dbReference type="ARBA" id="ARBA00022703"/>
    </source>
</evidence>
<organism evidence="9 10">
    <name type="scientific">Pinctada imbricata</name>
    <name type="common">Atlantic pearl-oyster</name>
    <name type="synonym">Pinctada martensii</name>
    <dbReference type="NCBI Taxonomy" id="66713"/>
    <lineage>
        <taxon>Eukaryota</taxon>
        <taxon>Metazoa</taxon>
        <taxon>Spiralia</taxon>
        <taxon>Lophotrochozoa</taxon>
        <taxon>Mollusca</taxon>
        <taxon>Bivalvia</taxon>
        <taxon>Autobranchia</taxon>
        <taxon>Pteriomorphia</taxon>
        <taxon>Pterioida</taxon>
        <taxon>Pterioidea</taxon>
        <taxon>Pteriidae</taxon>
        <taxon>Pinctada</taxon>
    </lineage>
</organism>
<feature type="compositionally biased region" description="Low complexity" evidence="7">
    <location>
        <begin position="187"/>
        <end position="206"/>
    </location>
</feature>
<feature type="domain" description="RING-type" evidence="8">
    <location>
        <begin position="325"/>
        <end position="360"/>
    </location>
</feature>
<dbReference type="InterPro" id="IPR001841">
    <property type="entry name" value="Znf_RING"/>
</dbReference>
<dbReference type="PANTHER" id="PTHR10044">
    <property type="entry name" value="INHIBITOR OF APOPTOSIS"/>
    <property type="match status" value="1"/>
</dbReference>
<accession>A0AA88Y3B7</accession>
<keyword evidence="10" id="KW-1185">Reference proteome</keyword>
<dbReference type="Gene3D" id="1.10.533.10">
    <property type="entry name" value="Death Domain, Fas"/>
    <property type="match status" value="1"/>
</dbReference>
<feature type="region of interest" description="Disordered" evidence="7">
    <location>
        <begin position="185"/>
        <end position="215"/>
    </location>
</feature>
<name>A0AA88Y3B7_PINIB</name>
<dbReference type="InterPro" id="IPR001370">
    <property type="entry name" value="BIR_rpt"/>
</dbReference>
<evidence type="ECO:0000313" key="9">
    <source>
        <dbReference type="EMBL" id="KAK3097298.1"/>
    </source>
</evidence>
<gene>
    <name evidence="9" type="ORF">FSP39_008479</name>
</gene>
<dbReference type="GO" id="GO:0043027">
    <property type="term" value="F:cysteine-type endopeptidase inhibitor activity involved in apoptotic process"/>
    <property type="evidence" value="ECO:0007669"/>
    <property type="project" value="TreeGrafter"/>
</dbReference>
<keyword evidence="2" id="KW-0053">Apoptosis</keyword>
<proteinExistence type="inferred from homology"/>
<evidence type="ECO:0000256" key="7">
    <source>
        <dbReference type="SAM" id="MobiDB-lite"/>
    </source>
</evidence>
<dbReference type="EMBL" id="VSWD01000007">
    <property type="protein sequence ID" value="KAK3097298.1"/>
    <property type="molecule type" value="Genomic_DNA"/>
</dbReference>
<comment type="caution">
    <text evidence="9">The sequence shown here is derived from an EMBL/GenBank/DDBJ whole genome shotgun (WGS) entry which is preliminary data.</text>
</comment>
<dbReference type="GO" id="GO:0005737">
    <property type="term" value="C:cytoplasm"/>
    <property type="evidence" value="ECO:0007669"/>
    <property type="project" value="TreeGrafter"/>
</dbReference>
<dbReference type="GO" id="GO:0031398">
    <property type="term" value="P:positive regulation of protein ubiquitination"/>
    <property type="evidence" value="ECO:0007669"/>
    <property type="project" value="TreeGrafter"/>
</dbReference>
<dbReference type="SMART" id="SM00184">
    <property type="entry name" value="RING"/>
    <property type="match status" value="1"/>
</dbReference>
<dbReference type="GO" id="GO:0008270">
    <property type="term" value="F:zinc ion binding"/>
    <property type="evidence" value="ECO:0007669"/>
    <property type="project" value="UniProtKB-KW"/>
</dbReference>
<dbReference type="GO" id="GO:0006915">
    <property type="term" value="P:apoptotic process"/>
    <property type="evidence" value="ECO:0007669"/>
    <property type="project" value="UniProtKB-KW"/>
</dbReference>
<dbReference type="InterPro" id="IPR011029">
    <property type="entry name" value="DEATH-like_dom_sf"/>
</dbReference>
<dbReference type="PROSITE" id="PS50143">
    <property type="entry name" value="BIR_REPEAT_2"/>
    <property type="match status" value="1"/>
</dbReference>
<dbReference type="FunFam" id="1.10.1170.10:FF:000003">
    <property type="entry name" value="E3 ubiquitin-protein ligase XIAP"/>
    <property type="match status" value="1"/>
</dbReference>
<feature type="region of interest" description="Disordered" evidence="7">
    <location>
        <begin position="1"/>
        <end position="43"/>
    </location>
</feature>
<dbReference type="FunFam" id="1.10.1170.10:FF:000002">
    <property type="entry name" value="Baculoviral IAP repeat containing 7"/>
    <property type="match status" value="1"/>
</dbReference>
<dbReference type="Pfam" id="PF00653">
    <property type="entry name" value="BIR"/>
    <property type="match status" value="1"/>
</dbReference>
<dbReference type="GO" id="GO:0051726">
    <property type="term" value="P:regulation of cell cycle"/>
    <property type="evidence" value="ECO:0007669"/>
    <property type="project" value="TreeGrafter"/>
</dbReference>
<feature type="compositionally biased region" description="Polar residues" evidence="7">
    <location>
        <begin position="34"/>
        <end position="43"/>
    </location>
</feature>
<dbReference type="CDD" id="cd00022">
    <property type="entry name" value="BIR"/>
    <property type="match status" value="1"/>
</dbReference>
<dbReference type="GO" id="GO:0005634">
    <property type="term" value="C:nucleus"/>
    <property type="evidence" value="ECO:0007669"/>
    <property type="project" value="TreeGrafter"/>
</dbReference>
<dbReference type="Gene3D" id="1.10.1170.10">
    <property type="entry name" value="Inhibitor Of Apoptosis Protein (2mihbC-IAP-1), Chain A"/>
    <property type="match status" value="2"/>
</dbReference>
<sequence>MNFGAGRSVPPGLAPDSGLRIPRTPGLDLPDTFRGNSSQIQGHTRTNLNITDLELDSVNQTQSDSGQSSSNILRPPLGSGAPPTTRSPKYPQYSVQAARLSTFRNWPTGLNQQPEQLAEAGFYYFGVADSVRCFFCAVGLRNWDPEDDPFVEHARWSPKCAYLLEKKGAEFVQLVLNAVRQQEMEESLSGGQSSASNSQSQDVSADCPMPQRPDIQSEYQPTAAEKKNPLLSDAAQSVLAMGYLPRIVKVAVNQILENEGWKGMKGEKIADIIFQMEDRGEICHENSIVPEISYDSSRPKLNHSVPESREILEQENGEMRERTLCKICCEQTVAIVFLPCGHLVSCAQCAPALKSCPVCRVGVRGTVRVCFA</sequence>
<dbReference type="PANTHER" id="PTHR10044:SF139">
    <property type="entry name" value="DEATH-ASSOCIATED INHIBITOR OF APOPTOSIS 2"/>
    <property type="match status" value="1"/>
</dbReference>
<dbReference type="GO" id="GO:0043066">
    <property type="term" value="P:negative regulation of apoptotic process"/>
    <property type="evidence" value="ECO:0007669"/>
    <property type="project" value="TreeGrafter"/>
</dbReference>
<feature type="compositionally biased region" description="Polar residues" evidence="7">
    <location>
        <begin position="59"/>
        <end position="72"/>
    </location>
</feature>
<evidence type="ECO:0000256" key="3">
    <source>
        <dbReference type="ARBA" id="ARBA00022723"/>
    </source>
</evidence>
<dbReference type="InterPro" id="IPR050784">
    <property type="entry name" value="IAP"/>
</dbReference>
<dbReference type="SUPFAM" id="SSF57924">
    <property type="entry name" value="Inhibitor of apoptosis (IAP) repeat"/>
    <property type="match status" value="1"/>
</dbReference>
<reference evidence="9" key="1">
    <citation type="submission" date="2019-08" db="EMBL/GenBank/DDBJ databases">
        <title>The improved chromosome-level genome for the pearl oyster Pinctada fucata martensii using PacBio sequencing and Hi-C.</title>
        <authorList>
            <person name="Zheng Z."/>
        </authorList>
    </citation>
    <scope>NUCLEOTIDE SEQUENCE</scope>
    <source>
        <strain evidence="9">ZZ-2019</strain>
        <tissue evidence="9">Adductor muscle</tissue>
    </source>
</reference>
<keyword evidence="3" id="KW-0479">Metal-binding</keyword>